<evidence type="ECO:0000313" key="3">
    <source>
        <dbReference type="Proteomes" id="UP001345219"/>
    </source>
</evidence>
<keyword evidence="3" id="KW-1185">Reference proteome</keyword>
<organism evidence="2 3">
    <name type="scientific">Trapa incisa</name>
    <dbReference type="NCBI Taxonomy" id="236973"/>
    <lineage>
        <taxon>Eukaryota</taxon>
        <taxon>Viridiplantae</taxon>
        <taxon>Streptophyta</taxon>
        <taxon>Embryophyta</taxon>
        <taxon>Tracheophyta</taxon>
        <taxon>Spermatophyta</taxon>
        <taxon>Magnoliopsida</taxon>
        <taxon>eudicotyledons</taxon>
        <taxon>Gunneridae</taxon>
        <taxon>Pentapetalae</taxon>
        <taxon>rosids</taxon>
        <taxon>malvids</taxon>
        <taxon>Myrtales</taxon>
        <taxon>Lythraceae</taxon>
        <taxon>Trapa</taxon>
    </lineage>
</organism>
<evidence type="ECO:0000313" key="2">
    <source>
        <dbReference type="EMBL" id="KAK4759706.1"/>
    </source>
</evidence>
<protein>
    <submittedName>
        <fullName evidence="2">Uncharacterized protein</fullName>
    </submittedName>
</protein>
<name>A0AAN7Q4T6_9MYRT</name>
<accession>A0AAN7Q4T6</accession>
<dbReference type="AlphaFoldDB" id="A0AAN7Q4T6"/>
<dbReference type="PANTHER" id="PTHR46226:SF6">
    <property type="entry name" value="SEC14P-LIKE PHOSPHATIDYLINOSITOL TRANSFER FAMILY PROTEIN"/>
    <property type="match status" value="1"/>
</dbReference>
<feature type="region of interest" description="Disordered" evidence="1">
    <location>
        <begin position="1"/>
        <end position="36"/>
    </location>
</feature>
<evidence type="ECO:0000256" key="1">
    <source>
        <dbReference type="SAM" id="MobiDB-lite"/>
    </source>
</evidence>
<proteinExistence type="predicted"/>
<dbReference type="Proteomes" id="UP001345219">
    <property type="component" value="Chromosome 17"/>
</dbReference>
<gene>
    <name evidence="2" type="ORF">SAY87_022837</name>
</gene>
<dbReference type="EMBL" id="JAXIOK010000011">
    <property type="protein sequence ID" value="KAK4759706.1"/>
    <property type="molecule type" value="Genomic_DNA"/>
</dbReference>
<reference evidence="2 3" key="1">
    <citation type="journal article" date="2023" name="Hortic Res">
        <title>Pangenome of water caltrop reveals structural variations and asymmetric subgenome divergence after allopolyploidization.</title>
        <authorList>
            <person name="Zhang X."/>
            <person name="Chen Y."/>
            <person name="Wang L."/>
            <person name="Yuan Y."/>
            <person name="Fang M."/>
            <person name="Shi L."/>
            <person name="Lu R."/>
            <person name="Comes H.P."/>
            <person name="Ma Y."/>
            <person name="Chen Y."/>
            <person name="Huang G."/>
            <person name="Zhou Y."/>
            <person name="Zheng Z."/>
            <person name="Qiu Y."/>
        </authorList>
    </citation>
    <scope>NUCLEOTIDE SEQUENCE [LARGE SCALE GENOMIC DNA]</scope>
    <source>
        <tissue evidence="2">Roots</tissue>
    </source>
</reference>
<sequence>MQIMDEASLPQFIKQDGSGSGSGSGSSHRSGQKKENCYSLDHPFHQELYNYIKEQYQEREHVQPIRQGSVHVSVPDLPQEGTEIAKTIKLELQKLENTD</sequence>
<comment type="caution">
    <text evidence="2">The sequence shown here is derived from an EMBL/GenBank/DDBJ whole genome shotgun (WGS) entry which is preliminary data.</text>
</comment>
<dbReference type="PANTHER" id="PTHR46226">
    <property type="entry name" value="CRAL-TRIO DOMAIN-CONTAINING PROTEIN"/>
    <property type="match status" value="1"/>
</dbReference>